<dbReference type="SMART" id="SM00110">
    <property type="entry name" value="C1Q"/>
    <property type="match status" value="1"/>
</dbReference>
<dbReference type="OrthoDB" id="6122387at2759"/>
<proteinExistence type="predicted"/>
<organism evidence="7 8">
    <name type="scientific">Dreissena polymorpha</name>
    <name type="common">Zebra mussel</name>
    <name type="synonym">Mytilus polymorpha</name>
    <dbReference type="NCBI Taxonomy" id="45954"/>
    <lineage>
        <taxon>Eukaryota</taxon>
        <taxon>Metazoa</taxon>
        <taxon>Spiralia</taxon>
        <taxon>Lophotrochozoa</taxon>
        <taxon>Mollusca</taxon>
        <taxon>Bivalvia</taxon>
        <taxon>Autobranchia</taxon>
        <taxon>Heteroconchia</taxon>
        <taxon>Euheterodonta</taxon>
        <taxon>Imparidentia</taxon>
        <taxon>Neoheterodontei</taxon>
        <taxon>Myida</taxon>
        <taxon>Dreissenoidea</taxon>
        <taxon>Dreissenidae</taxon>
        <taxon>Dreissena</taxon>
    </lineage>
</organism>
<accession>A0A9D4LRW6</accession>
<dbReference type="InterPro" id="IPR050822">
    <property type="entry name" value="Cerebellin_Synaptic_Org"/>
</dbReference>
<name>A0A9D4LRW6_DREPO</name>
<evidence type="ECO:0000256" key="4">
    <source>
        <dbReference type="SAM" id="Coils"/>
    </source>
</evidence>
<gene>
    <name evidence="7" type="ORF">DPMN_026877</name>
</gene>
<dbReference type="PANTHER" id="PTHR22923:SF116">
    <property type="entry name" value="C1Q DOMAIN-CONTAINING PROTEIN"/>
    <property type="match status" value="1"/>
</dbReference>
<sequence>MIKVILICLVLRVRAEPQCSKFHYEEQLLEKMVRMEFQMEQRNKELEQCLIDKRTDIQGLLGRLDAALSDLTEEKKTLQHKADQVFSDFMDNSTRLNNELQQSLQSLSKDNVVFYARKVRNTSPTTDEVTVFQQTMTDNTGSYNNNTGKVTAPVEGIYMFTVNICSEEVYYTDFTIMQNGAKYAQSRCYDKEYPDCDSVQAMISLKRGDSVYSTITSGGSHLVEDEGKYWNSFGGVRVSGV</sequence>
<protein>
    <recommendedName>
        <fullName evidence="6">C1q domain-containing protein</fullName>
    </recommendedName>
</protein>
<keyword evidence="8" id="KW-1185">Reference proteome</keyword>
<dbReference type="Pfam" id="PF00386">
    <property type="entry name" value="C1q"/>
    <property type="match status" value="1"/>
</dbReference>
<dbReference type="Proteomes" id="UP000828390">
    <property type="component" value="Unassembled WGS sequence"/>
</dbReference>
<feature type="domain" description="C1q" evidence="6">
    <location>
        <begin position="107"/>
        <end position="241"/>
    </location>
</feature>
<comment type="caution">
    <text evidence="7">The sequence shown here is derived from an EMBL/GenBank/DDBJ whole genome shotgun (WGS) entry which is preliminary data.</text>
</comment>
<keyword evidence="4" id="KW-0175">Coiled coil</keyword>
<keyword evidence="2" id="KW-0964">Secreted</keyword>
<feature type="coiled-coil region" evidence="4">
    <location>
        <begin position="61"/>
        <end position="110"/>
    </location>
</feature>
<dbReference type="InterPro" id="IPR008983">
    <property type="entry name" value="Tumour_necrosis_fac-like_dom"/>
</dbReference>
<reference evidence="7" key="1">
    <citation type="journal article" date="2019" name="bioRxiv">
        <title>The Genome of the Zebra Mussel, Dreissena polymorpha: A Resource for Invasive Species Research.</title>
        <authorList>
            <person name="McCartney M.A."/>
            <person name="Auch B."/>
            <person name="Kono T."/>
            <person name="Mallez S."/>
            <person name="Zhang Y."/>
            <person name="Obille A."/>
            <person name="Becker A."/>
            <person name="Abrahante J.E."/>
            <person name="Garbe J."/>
            <person name="Badalamenti J.P."/>
            <person name="Herman A."/>
            <person name="Mangelson H."/>
            <person name="Liachko I."/>
            <person name="Sullivan S."/>
            <person name="Sone E.D."/>
            <person name="Koren S."/>
            <person name="Silverstein K.A.T."/>
            <person name="Beckman K.B."/>
            <person name="Gohl D.M."/>
        </authorList>
    </citation>
    <scope>NUCLEOTIDE SEQUENCE</scope>
    <source>
        <strain evidence="7">Duluth1</strain>
        <tissue evidence="7">Whole animal</tissue>
    </source>
</reference>
<evidence type="ECO:0000256" key="2">
    <source>
        <dbReference type="ARBA" id="ARBA00022525"/>
    </source>
</evidence>
<keyword evidence="3 5" id="KW-0732">Signal</keyword>
<dbReference type="PROSITE" id="PS50871">
    <property type="entry name" value="C1Q"/>
    <property type="match status" value="1"/>
</dbReference>
<dbReference type="Gene3D" id="2.60.120.40">
    <property type="match status" value="1"/>
</dbReference>
<dbReference type="GO" id="GO:0005576">
    <property type="term" value="C:extracellular region"/>
    <property type="evidence" value="ECO:0007669"/>
    <property type="project" value="UniProtKB-SubCell"/>
</dbReference>
<evidence type="ECO:0000256" key="3">
    <source>
        <dbReference type="ARBA" id="ARBA00022729"/>
    </source>
</evidence>
<dbReference type="EMBL" id="JAIWYP010000002">
    <property type="protein sequence ID" value="KAH3863872.1"/>
    <property type="molecule type" value="Genomic_DNA"/>
</dbReference>
<dbReference type="InterPro" id="IPR001073">
    <property type="entry name" value="C1q_dom"/>
</dbReference>
<evidence type="ECO:0000256" key="1">
    <source>
        <dbReference type="ARBA" id="ARBA00004613"/>
    </source>
</evidence>
<dbReference type="SUPFAM" id="SSF49842">
    <property type="entry name" value="TNF-like"/>
    <property type="match status" value="1"/>
</dbReference>
<dbReference type="PANTHER" id="PTHR22923">
    <property type="entry name" value="CEREBELLIN-RELATED"/>
    <property type="match status" value="1"/>
</dbReference>
<evidence type="ECO:0000259" key="6">
    <source>
        <dbReference type="PROSITE" id="PS50871"/>
    </source>
</evidence>
<reference evidence="7" key="2">
    <citation type="submission" date="2020-11" db="EMBL/GenBank/DDBJ databases">
        <authorList>
            <person name="McCartney M.A."/>
            <person name="Auch B."/>
            <person name="Kono T."/>
            <person name="Mallez S."/>
            <person name="Becker A."/>
            <person name="Gohl D.M."/>
            <person name="Silverstein K.A.T."/>
            <person name="Koren S."/>
            <person name="Bechman K.B."/>
            <person name="Herman A."/>
            <person name="Abrahante J.E."/>
            <person name="Garbe J."/>
        </authorList>
    </citation>
    <scope>NUCLEOTIDE SEQUENCE</scope>
    <source>
        <strain evidence="7">Duluth1</strain>
        <tissue evidence="7">Whole animal</tissue>
    </source>
</reference>
<feature type="chain" id="PRO_5039217617" description="C1q domain-containing protein" evidence="5">
    <location>
        <begin position="16"/>
        <end position="241"/>
    </location>
</feature>
<evidence type="ECO:0000313" key="7">
    <source>
        <dbReference type="EMBL" id="KAH3863872.1"/>
    </source>
</evidence>
<evidence type="ECO:0000313" key="8">
    <source>
        <dbReference type="Proteomes" id="UP000828390"/>
    </source>
</evidence>
<dbReference type="AlphaFoldDB" id="A0A9D4LRW6"/>
<evidence type="ECO:0000256" key="5">
    <source>
        <dbReference type="SAM" id="SignalP"/>
    </source>
</evidence>
<comment type="subcellular location">
    <subcellularLocation>
        <location evidence="1">Secreted</location>
    </subcellularLocation>
</comment>
<feature type="signal peptide" evidence="5">
    <location>
        <begin position="1"/>
        <end position="15"/>
    </location>
</feature>